<sequence>MEVLGHIQRRIAELVKGLEHKSCEEHLKELGLFSLEKRRLKGDLFAVYSNLKGSHSELGVSLLSQVTGDRTRRNNLKLHHGRFRLGIRKISSPKRL</sequence>
<accession>A0A218VE31</accession>
<reference evidence="1 2" key="1">
    <citation type="submission" date="2017-05" db="EMBL/GenBank/DDBJ databases">
        <title>Genome of assembly of the Bengalese finch, Lonchura striata domestica.</title>
        <authorList>
            <person name="Colquitt B.M."/>
            <person name="Brainard M.S."/>
        </authorList>
    </citation>
    <scope>NUCLEOTIDE SEQUENCE [LARGE SCALE GENOMIC DNA]</scope>
    <source>
        <strain evidence="1">White83orange57</strain>
    </source>
</reference>
<evidence type="ECO:0000313" key="2">
    <source>
        <dbReference type="Proteomes" id="UP000197619"/>
    </source>
</evidence>
<evidence type="ECO:0000313" key="1">
    <source>
        <dbReference type="EMBL" id="OWK64169.1"/>
    </source>
</evidence>
<organism evidence="1 2">
    <name type="scientific">Lonchura striata</name>
    <name type="common">white-rumped munia</name>
    <dbReference type="NCBI Taxonomy" id="40157"/>
    <lineage>
        <taxon>Eukaryota</taxon>
        <taxon>Metazoa</taxon>
        <taxon>Chordata</taxon>
        <taxon>Craniata</taxon>
        <taxon>Vertebrata</taxon>
        <taxon>Euteleostomi</taxon>
        <taxon>Archelosauria</taxon>
        <taxon>Archosauria</taxon>
        <taxon>Dinosauria</taxon>
        <taxon>Saurischia</taxon>
        <taxon>Theropoda</taxon>
        <taxon>Coelurosauria</taxon>
        <taxon>Aves</taxon>
        <taxon>Neognathae</taxon>
        <taxon>Neoaves</taxon>
        <taxon>Telluraves</taxon>
        <taxon>Australaves</taxon>
        <taxon>Passeriformes</taxon>
        <taxon>Passeroidea</taxon>
        <taxon>Estrildidae</taxon>
        <taxon>Estrildinae</taxon>
        <taxon>Lonchura</taxon>
    </lineage>
</organism>
<dbReference type="AlphaFoldDB" id="A0A218VE31"/>
<proteinExistence type="predicted"/>
<protein>
    <submittedName>
        <fullName evidence="1">Uncharacterized protein</fullName>
    </submittedName>
</protein>
<gene>
    <name evidence="1" type="ORF">RLOC_00011077</name>
</gene>
<comment type="caution">
    <text evidence="1">The sequence shown here is derived from an EMBL/GenBank/DDBJ whole genome shotgun (WGS) entry which is preliminary data.</text>
</comment>
<keyword evidence="2" id="KW-1185">Reference proteome</keyword>
<dbReference type="EMBL" id="MUZQ01000005">
    <property type="protein sequence ID" value="OWK64169.1"/>
    <property type="molecule type" value="Genomic_DNA"/>
</dbReference>
<dbReference type="Proteomes" id="UP000197619">
    <property type="component" value="Unassembled WGS sequence"/>
</dbReference>
<name>A0A218VE31_9PASE</name>